<proteinExistence type="inferred from homology"/>
<reference evidence="11" key="1">
    <citation type="submission" date="2018-06" db="EMBL/GenBank/DDBJ databases">
        <authorList>
            <person name="Zhirakovskaya E."/>
        </authorList>
    </citation>
    <scope>NUCLEOTIDE SEQUENCE</scope>
</reference>
<keyword evidence="6" id="KW-0862">Zinc</keyword>
<keyword evidence="3" id="KW-0004">4Fe-4S</keyword>
<accession>A0A3B1E3N6</accession>
<dbReference type="SFLD" id="SFLDG01114">
    <property type="entry name" value="phosphomethylpyrimidine_syntha"/>
    <property type="match status" value="1"/>
</dbReference>
<protein>
    <submittedName>
        <fullName evidence="11">Phosphomethylpyrimidine synthase ThiC</fullName>
        <ecNumber evidence="11">4.1.99.17</ecNumber>
    </submittedName>
</protein>
<sequence>MNSQYKVYSLAANPNAQRPTERFAVPVHGATNPGDANATTPGSFANAPDIGGVLAYSSPDSPGMPAPSPYTAWDFLPEGWKVERADACSETGKARGSESRGLGDNVCVAEFVDARGVRLRVSYPSDFVPVTQLESARLGIITPEMRRVAEREGHLTPEQVRDEIAAGRMVIPANIHHLAGALDPMAIGRASRTKINANMGASPVSSGTDEELEKLRWSLQWGADTVMDLSTGGDIDACRAAFCAHSPAPIGTVPIYSMILGKKIEDLSPELILDSIRHQAEQGVDYMTIHAGLRKAHLPYVKDRLIGIVSRGGSMLAKWMLVHDAENPMFTAWEDICDILREHDVTFSIGDGLRPGGLADATDDAQLAELETMGELTERAWRKGVQVMIEGPGHVPLDQIEYNAKLERRLCHGAPFYVLGPLVTDVFPGYDHITSAIGATQIAYHGASMLCYVTPKEHLGLPKRGDVKEGCIAYKIAAHAADIALGIPHSRDWDDDLTRARAALNWNKHFELAFDTDTARAFHDEDLDVDTDFCAMCGHDWCSVRISKEIQEFASGKAEG</sequence>
<comment type="function">
    <text evidence="2">Catalyzes the synthesis of the hydroxymethylpyrimidine phosphate (HMP-P) moiety of thiamine from aminoimidazole ribotide (AIR) in a radical S-adenosyl-L-methionine (SAM)-dependent reaction.</text>
</comment>
<dbReference type="EC" id="4.1.99.17" evidence="11"/>
<dbReference type="GO" id="GO:0051539">
    <property type="term" value="F:4 iron, 4 sulfur cluster binding"/>
    <property type="evidence" value="ECO:0007669"/>
    <property type="project" value="UniProtKB-KW"/>
</dbReference>
<dbReference type="GO" id="GO:0009228">
    <property type="term" value="P:thiamine biosynthetic process"/>
    <property type="evidence" value="ECO:0007669"/>
    <property type="project" value="UniProtKB-KW"/>
</dbReference>
<evidence type="ECO:0000256" key="9">
    <source>
        <dbReference type="ARBA" id="ARBA00023014"/>
    </source>
</evidence>
<dbReference type="HAMAP" id="MF_00089">
    <property type="entry name" value="ThiC"/>
    <property type="match status" value="1"/>
</dbReference>
<name>A0A3B1E3N6_9ZZZZ</name>
<keyword evidence="7" id="KW-0784">Thiamine biosynthesis</keyword>
<evidence type="ECO:0000256" key="3">
    <source>
        <dbReference type="ARBA" id="ARBA00022485"/>
    </source>
</evidence>
<dbReference type="EMBL" id="UOGK01000375">
    <property type="protein sequence ID" value="VAX40325.1"/>
    <property type="molecule type" value="Genomic_DNA"/>
</dbReference>
<evidence type="ECO:0000256" key="10">
    <source>
        <dbReference type="ARBA" id="ARBA00023239"/>
    </source>
</evidence>
<dbReference type="InterPro" id="IPR002817">
    <property type="entry name" value="ThiC/BzaA/B"/>
</dbReference>
<dbReference type="GO" id="GO:0070284">
    <property type="term" value="F:phosphomethylpyrimidine synthase activity"/>
    <property type="evidence" value="ECO:0007669"/>
    <property type="project" value="UniProtKB-EC"/>
</dbReference>
<evidence type="ECO:0000313" key="11">
    <source>
        <dbReference type="EMBL" id="VAX40325.1"/>
    </source>
</evidence>
<evidence type="ECO:0000256" key="5">
    <source>
        <dbReference type="ARBA" id="ARBA00022723"/>
    </source>
</evidence>
<dbReference type="FunFam" id="3.20.20.540:FF:000001">
    <property type="entry name" value="Phosphomethylpyrimidine synthase"/>
    <property type="match status" value="1"/>
</dbReference>
<evidence type="ECO:0000256" key="7">
    <source>
        <dbReference type="ARBA" id="ARBA00022977"/>
    </source>
</evidence>
<dbReference type="AlphaFoldDB" id="A0A3B1E3N6"/>
<comment type="cofactor">
    <cofactor evidence="1">
        <name>[4Fe-4S] cluster</name>
        <dbReference type="ChEBI" id="CHEBI:49883"/>
    </cofactor>
</comment>
<dbReference type="SFLD" id="SFLDS00113">
    <property type="entry name" value="Radical_SAM_Phosphomethylpyrim"/>
    <property type="match status" value="1"/>
</dbReference>
<feature type="non-terminal residue" evidence="11">
    <location>
        <position position="560"/>
    </location>
</feature>
<dbReference type="NCBIfam" id="TIGR00190">
    <property type="entry name" value="thiC"/>
    <property type="match status" value="1"/>
</dbReference>
<keyword evidence="10 11" id="KW-0456">Lyase</keyword>
<keyword evidence="8" id="KW-0408">Iron</keyword>
<evidence type="ECO:0000256" key="4">
    <source>
        <dbReference type="ARBA" id="ARBA00022691"/>
    </source>
</evidence>
<dbReference type="PANTHER" id="PTHR30557:SF1">
    <property type="entry name" value="PHOSPHOMETHYLPYRIMIDINE SYNTHASE, CHLOROPLASTIC"/>
    <property type="match status" value="1"/>
</dbReference>
<dbReference type="GO" id="GO:0005829">
    <property type="term" value="C:cytosol"/>
    <property type="evidence" value="ECO:0007669"/>
    <property type="project" value="TreeGrafter"/>
</dbReference>
<evidence type="ECO:0000256" key="8">
    <source>
        <dbReference type="ARBA" id="ARBA00023004"/>
    </source>
</evidence>
<organism evidence="11">
    <name type="scientific">hydrothermal vent metagenome</name>
    <dbReference type="NCBI Taxonomy" id="652676"/>
    <lineage>
        <taxon>unclassified sequences</taxon>
        <taxon>metagenomes</taxon>
        <taxon>ecological metagenomes</taxon>
    </lineage>
</organism>
<keyword evidence="4" id="KW-0949">S-adenosyl-L-methionine</keyword>
<dbReference type="SFLD" id="SFLDF00407">
    <property type="entry name" value="phosphomethylpyrimidine_syntha"/>
    <property type="match status" value="1"/>
</dbReference>
<dbReference type="NCBIfam" id="NF009895">
    <property type="entry name" value="PRK13352.1"/>
    <property type="match status" value="1"/>
</dbReference>
<dbReference type="Gene3D" id="3.20.20.540">
    <property type="entry name" value="Radical SAM ThiC family, central domain"/>
    <property type="match status" value="1"/>
</dbReference>
<dbReference type="InterPro" id="IPR037509">
    <property type="entry name" value="ThiC"/>
</dbReference>
<evidence type="ECO:0000256" key="2">
    <source>
        <dbReference type="ARBA" id="ARBA00003175"/>
    </source>
</evidence>
<dbReference type="PANTHER" id="PTHR30557">
    <property type="entry name" value="THIAMINE BIOSYNTHESIS PROTEIN THIC"/>
    <property type="match status" value="1"/>
</dbReference>
<dbReference type="InterPro" id="IPR038521">
    <property type="entry name" value="ThiC/Bza_core_dom"/>
</dbReference>
<dbReference type="Gene3D" id="6.10.250.620">
    <property type="match status" value="1"/>
</dbReference>
<keyword evidence="5" id="KW-0479">Metal-binding</keyword>
<gene>
    <name evidence="11" type="ORF">MNBD_PLANCTO03-2335</name>
</gene>
<keyword evidence="9" id="KW-0411">Iron-sulfur</keyword>
<evidence type="ECO:0000256" key="1">
    <source>
        <dbReference type="ARBA" id="ARBA00001966"/>
    </source>
</evidence>
<dbReference type="GO" id="GO:0046872">
    <property type="term" value="F:metal ion binding"/>
    <property type="evidence" value="ECO:0007669"/>
    <property type="project" value="UniProtKB-KW"/>
</dbReference>
<evidence type="ECO:0000256" key="6">
    <source>
        <dbReference type="ARBA" id="ARBA00022833"/>
    </source>
</evidence>
<dbReference type="Pfam" id="PF01964">
    <property type="entry name" value="ThiC_Rad_SAM"/>
    <property type="match status" value="1"/>
</dbReference>